<evidence type="ECO:0000259" key="7">
    <source>
        <dbReference type="Pfam" id="PF00808"/>
    </source>
</evidence>
<evidence type="ECO:0000256" key="3">
    <source>
        <dbReference type="ARBA" id="ARBA00023242"/>
    </source>
</evidence>
<feature type="compositionally biased region" description="Acidic residues" evidence="6">
    <location>
        <begin position="215"/>
        <end position="227"/>
    </location>
</feature>
<dbReference type="GO" id="GO:0006974">
    <property type="term" value="P:DNA damage response"/>
    <property type="evidence" value="ECO:0007669"/>
    <property type="project" value="TreeGrafter"/>
</dbReference>
<feature type="compositionally biased region" description="Basic and acidic residues" evidence="6">
    <location>
        <begin position="120"/>
        <end position="137"/>
    </location>
</feature>
<dbReference type="SUPFAM" id="SSF47113">
    <property type="entry name" value="Histone-fold"/>
    <property type="match status" value="1"/>
</dbReference>
<dbReference type="EMBL" id="KV453847">
    <property type="protein sequence ID" value="ODV88102.1"/>
    <property type="molecule type" value="Genomic_DNA"/>
</dbReference>
<dbReference type="GO" id="GO:0031507">
    <property type="term" value="P:heterochromatin formation"/>
    <property type="evidence" value="ECO:0007669"/>
    <property type="project" value="TreeGrafter"/>
</dbReference>
<feature type="compositionally biased region" description="Basic and acidic residues" evidence="6">
    <location>
        <begin position="195"/>
        <end position="212"/>
    </location>
</feature>
<evidence type="ECO:0000256" key="5">
    <source>
        <dbReference type="ARBA" id="ARBA00042096"/>
    </source>
</evidence>
<dbReference type="GO" id="GO:0008622">
    <property type="term" value="C:epsilon DNA polymerase complex"/>
    <property type="evidence" value="ECO:0007669"/>
    <property type="project" value="TreeGrafter"/>
</dbReference>
<dbReference type="GO" id="GO:0006272">
    <property type="term" value="P:leading strand elongation"/>
    <property type="evidence" value="ECO:0007669"/>
    <property type="project" value="TreeGrafter"/>
</dbReference>
<evidence type="ECO:0000313" key="9">
    <source>
        <dbReference type="Proteomes" id="UP000094801"/>
    </source>
</evidence>
<dbReference type="OrthoDB" id="1707486at2759"/>
<evidence type="ECO:0000256" key="6">
    <source>
        <dbReference type="SAM" id="MobiDB-lite"/>
    </source>
</evidence>
<reference evidence="9" key="1">
    <citation type="submission" date="2016-04" db="EMBL/GenBank/DDBJ databases">
        <title>Comparative genomics of biotechnologically important yeasts.</title>
        <authorList>
            <consortium name="DOE Joint Genome Institute"/>
            <person name="Riley R."/>
            <person name="Haridas S."/>
            <person name="Wolfe K.H."/>
            <person name="Lopes M.R."/>
            <person name="Hittinger C.T."/>
            <person name="Goker M."/>
            <person name="Salamov A."/>
            <person name="Wisecaver J."/>
            <person name="Long T.M."/>
            <person name="Aerts A.L."/>
            <person name="Barry K."/>
            <person name="Choi C."/>
            <person name="Clum A."/>
            <person name="Coughlan A.Y."/>
            <person name="Deshpande S."/>
            <person name="Douglass A.P."/>
            <person name="Hanson S.J."/>
            <person name="Klenk H.-P."/>
            <person name="Labutti K."/>
            <person name="Lapidus A."/>
            <person name="Lindquist E."/>
            <person name="Lipzen A."/>
            <person name="Meier-Kolthoff J.P."/>
            <person name="Ohm R.A."/>
            <person name="Otillar R.P."/>
            <person name="Pangilinan J."/>
            <person name="Peng Y."/>
            <person name="Rokas A."/>
            <person name="Rosa C.A."/>
            <person name="Scheuner C."/>
            <person name="Sibirny A.A."/>
            <person name="Slot J.C."/>
            <person name="Stielow J.B."/>
            <person name="Sun H."/>
            <person name="Kurtzman C.P."/>
            <person name="Blackwell M."/>
            <person name="Grigoriev I.V."/>
            <person name="Jeffries T.W."/>
        </authorList>
    </citation>
    <scope>NUCLEOTIDE SEQUENCE [LARGE SCALE GENOMIC DNA]</scope>
    <source>
        <strain evidence="9">NRRL YB-2248</strain>
    </source>
</reference>
<keyword evidence="9" id="KW-1185">Reference proteome</keyword>
<keyword evidence="2" id="KW-0235">DNA replication</keyword>
<dbReference type="STRING" id="983967.A0A1E4T8N1"/>
<feature type="domain" description="Transcription factor CBF/NF-Y/archaeal histone" evidence="7">
    <location>
        <begin position="10"/>
        <end position="52"/>
    </location>
</feature>
<accession>A0A1E4T8N1</accession>
<feature type="compositionally biased region" description="Acidic residues" evidence="6">
    <location>
        <begin position="105"/>
        <end position="119"/>
    </location>
</feature>
<dbReference type="PANTHER" id="PTHR46172:SF1">
    <property type="entry name" value="DNA POLYMERASE EPSILON SUBUNIT 3"/>
    <property type="match status" value="1"/>
</dbReference>
<dbReference type="AlphaFoldDB" id="A0A1E4T8N1"/>
<dbReference type="InterPro" id="IPR003958">
    <property type="entry name" value="CBFA_NFYB_domain"/>
</dbReference>
<feature type="compositionally biased region" description="Basic and acidic residues" evidence="6">
    <location>
        <begin position="74"/>
        <end position="103"/>
    </location>
</feature>
<evidence type="ECO:0000256" key="4">
    <source>
        <dbReference type="ARBA" id="ARBA00039775"/>
    </source>
</evidence>
<feature type="region of interest" description="Disordered" evidence="6">
    <location>
        <begin position="74"/>
        <end position="227"/>
    </location>
</feature>
<dbReference type="GO" id="GO:0031490">
    <property type="term" value="F:chromatin DNA binding"/>
    <property type="evidence" value="ECO:0007669"/>
    <property type="project" value="TreeGrafter"/>
</dbReference>
<gene>
    <name evidence="8" type="ORF">CANARDRAFT_26257</name>
</gene>
<dbReference type="InterPro" id="IPR051377">
    <property type="entry name" value="DNA_Pol-Epsilon_Subunit"/>
</dbReference>
<dbReference type="PANTHER" id="PTHR46172">
    <property type="entry name" value="DNA POLYMERASE EPSILON SUBUNIT 3"/>
    <property type="match status" value="1"/>
</dbReference>
<dbReference type="Gene3D" id="1.10.20.10">
    <property type="entry name" value="Histone, subunit A"/>
    <property type="match status" value="1"/>
</dbReference>
<dbReference type="GO" id="GO:0046982">
    <property type="term" value="F:protein heterodimerization activity"/>
    <property type="evidence" value="ECO:0007669"/>
    <property type="project" value="InterPro"/>
</dbReference>
<name>A0A1E4T8N1_9ASCO</name>
<evidence type="ECO:0000256" key="1">
    <source>
        <dbReference type="ARBA" id="ARBA00004123"/>
    </source>
</evidence>
<evidence type="ECO:0000313" key="8">
    <source>
        <dbReference type="EMBL" id="ODV88102.1"/>
    </source>
</evidence>
<sequence>MTGPESQMIITKDAQTVVQRSSVLFVNYIYYHAKQVSKLQGRKIVNASDILAGLENAGFLSYLGVLQEELEGFNKRKEAKKREKASNTSKEITDNNKTDRGSSTEDPEEEDDEDVEDTGDVSKRVKLSEDAKSKDVNVIDAEQRDDDDVDEGEEEDDDEEMVDAQEGINDDDDDDDDDDDEADDDVQELTPTQRLQKEHKELIGSDGEEKADNTNVDDDEEDDEDDD</sequence>
<dbReference type="InterPro" id="IPR009072">
    <property type="entry name" value="Histone-fold"/>
</dbReference>
<evidence type="ECO:0000256" key="2">
    <source>
        <dbReference type="ARBA" id="ARBA00022705"/>
    </source>
</evidence>
<dbReference type="CDD" id="cd22928">
    <property type="entry name" value="HFD_POLE3_DPB4"/>
    <property type="match status" value="1"/>
</dbReference>
<keyword evidence="3" id="KW-0539">Nucleus</keyword>
<dbReference type="Proteomes" id="UP000094801">
    <property type="component" value="Unassembled WGS sequence"/>
</dbReference>
<protein>
    <recommendedName>
        <fullName evidence="4">DNA polymerase epsilon subunit D</fullName>
    </recommendedName>
    <alternativeName>
        <fullName evidence="5">DNA polymerase II subunit D</fullName>
    </alternativeName>
</protein>
<dbReference type="GO" id="GO:0008623">
    <property type="term" value="C:CHRAC"/>
    <property type="evidence" value="ECO:0007669"/>
    <property type="project" value="TreeGrafter"/>
</dbReference>
<proteinExistence type="predicted"/>
<feature type="compositionally biased region" description="Acidic residues" evidence="6">
    <location>
        <begin position="143"/>
        <end position="187"/>
    </location>
</feature>
<comment type="subcellular location">
    <subcellularLocation>
        <location evidence="1">Nucleus</location>
    </subcellularLocation>
</comment>
<organism evidence="8 9">
    <name type="scientific">[Candida] arabinofermentans NRRL YB-2248</name>
    <dbReference type="NCBI Taxonomy" id="983967"/>
    <lineage>
        <taxon>Eukaryota</taxon>
        <taxon>Fungi</taxon>
        <taxon>Dikarya</taxon>
        <taxon>Ascomycota</taxon>
        <taxon>Saccharomycotina</taxon>
        <taxon>Pichiomycetes</taxon>
        <taxon>Pichiales</taxon>
        <taxon>Pichiaceae</taxon>
        <taxon>Ogataea</taxon>
        <taxon>Ogataea/Candida clade</taxon>
    </lineage>
</organism>
<dbReference type="Pfam" id="PF00808">
    <property type="entry name" value="CBFD_NFYB_HMF"/>
    <property type="match status" value="1"/>
</dbReference>